<comment type="caution">
    <text evidence="1">The sequence shown here is derived from an EMBL/GenBank/DDBJ whole genome shotgun (WGS) entry which is preliminary data.</text>
</comment>
<protein>
    <submittedName>
        <fullName evidence="1">Uncharacterized protein</fullName>
    </submittedName>
</protein>
<dbReference type="Proteomes" id="UP001461163">
    <property type="component" value="Unassembled WGS sequence"/>
</dbReference>
<keyword evidence="2" id="KW-1185">Reference proteome</keyword>
<organism evidence="1 2">
    <name type="scientific">Paraglaciecola mesophila</name>
    <dbReference type="NCBI Taxonomy" id="197222"/>
    <lineage>
        <taxon>Bacteria</taxon>
        <taxon>Pseudomonadati</taxon>
        <taxon>Pseudomonadota</taxon>
        <taxon>Gammaproteobacteria</taxon>
        <taxon>Alteromonadales</taxon>
        <taxon>Alteromonadaceae</taxon>
        <taxon>Paraglaciecola</taxon>
    </lineage>
</organism>
<name>A0ABU9SSL2_9ALTE</name>
<accession>A0ABU9SSL2</accession>
<dbReference type="EMBL" id="JBBMQS010000002">
    <property type="protein sequence ID" value="MEM5496461.1"/>
    <property type="molecule type" value="Genomic_DNA"/>
</dbReference>
<gene>
    <name evidence="1" type="ORF">WNY77_03520</name>
</gene>
<evidence type="ECO:0000313" key="1">
    <source>
        <dbReference type="EMBL" id="MEM5496461.1"/>
    </source>
</evidence>
<sequence length="80" mass="8950">MARGKKKIVYLCGTFAQGESIDSVISQLETGEFLRYSVFHIEADMHMEGATNIVATSDAPFFGYAWGLNLMGKQQCNRLR</sequence>
<evidence type="ECO:0000313" key="2">
    <source>
        <dbReference type="Proteomes" id="UP001461163"/>
    </source>
</evidence>
<dbReference type="RefSeq" id="WP_342880906.1">
    <property type="nucleotide sequence ID" value="NZ_JBBMQS010000002.1"/>
</dbReference>
<proteinExistence type="predicted"/>
<reference evidence="1 2" key="1">
    <citation type="submission" date="2024-03" db="EMBL/GenBank/DDBJ databases">
        <title>Community enrichment and isolation of bacterial strains for fucoidan degradation.</title>
        <authorList>
            <person name="Sichert A."/>
        </authorList>
    </citation>
    <scope>NUCLEOTIDE SEQUENCE [LARGE SCALE GENOMIC DNA]</scope>
    <source>
        <strain evidence="1 2">AS12</strain>
    </source>
</reference>